<name>A0A917G8Q2_9NOCA</name>
<dbReference type="SUPFAM" id="SSF51556">
    <property type="entry name" value="Metallo-dependent hydrolases"/>
    <property type="match status" value="1"/>
</dbReference>
<evidence type="ECO:0000256" key="1">
    <source>
        <dbReference type="ARBA" id="ARBA00001947"/>
    </source>
</evidence>
<evidence type="ECO:0000313" key="7">
    <source>
        <dbReference type="EMBL" id="GGG28269.1"/>
    </source>
</evidence>
<feature type="domain" description="Adenosine deaminase" evidence="6">
    <location>
        <begin position="11"/>
        <end position="329"/>
    </location>
</feature>
<protein>
    <submittedName>
        <fullName evidence="7">Aminodeoxyfutalosine deaminase</fullName>
    </submittedName>
</protein>
<dbReference type="PANTHER" id="PTHR43114">
    <property type="entry name" value="ADENINE DEAMINASE"/>
    <property type="match status" value="1"/>
</dbReference>
<dbReference type="Proteomes" id="UP000654257">
    <property type="component" value="Unassembled WGS sequence"/>
</dbReference>
<dbReference type="InterPro" id="IPR001365">
    <property type="entry name" value="A_deaminase_dom"/>
</dbReference>
<accession>A0A917G8Q2</accession>
<comment type="cofactor">
    <cofactor evidence="1">
        <name>Zn(2+)</name>
        <dbReference type="ChEBI" id="CHEBI:29105"/>
    </cofactor>
</comment>
<dbReference type="RefSeq" id="WP_188547752.1">
    <property type="nucleotide sequence ID" value="NZ_BMCU01000007.1"/>
</dbReference>
<dbReference type="Gene3D" id="3.20.20.140">
    <property type="entry name" value="Metal-dependent hydrolases"/>
    <property type="match status" value="1"/>
</dbReference>
<dbReference type="InterPro" id="IPR006330">
    <property type="entry name" value="Ado/ade_deaminase"/>
</dbReference>
<dbReference type="InterPro" id="IPR032466">
    <property type="entry name" value="Metal_Hydrolase"/>
</dbReference>
<evidence type="ECO:0000256" key="5">
    <source>
        <dbReference type="ARBA" id="ARBA00022833"/>
    </source>
</evidence>
<dbReference type="GO" id="GO:0019239">
    <property type="term" value="F:deaminase activity"/>
    <property type="evidence" value="ECO:0007669"/>
    <property type="project" value="InterPro"/>
</dbReference>
<gene>
    <name evidence="7" type="ORF">GCM10007304_47630</name>
</gene>
<evidence type="ECO:0000256" key="4">
    <source>
        <dbReference type="ARBA" id="ARBA00022801"/>
    </source>
</evidence>
<comment type="similarity">
    <text evidence="2">Belongs to the metallo-dependent hydrolases superfamily. Adenosine and AMP deaminases family.</text>
</comment>
<dbReference type="EMBL" id="BMCU01000007">
    <property type="protein sequence ID" value="GGG28269.1"/>
    <property type="molecule type" value="Genomic_DNA"/>
</dbReference>
<dbReference type="GO" id="GO:0016814">
    <property type="term" value="F:hydrolase activity, acting on carbon-nitrogen (but not peptide) bonds, in cyclic amidines"/>
    <property type="evidence" value="ECO:0007669"/>
    <property type="project" value="UniProtKB-ARBA"/>
</dbReference>
<keyword evidence="3" id="KW-0479">Metal-binding</keyword>
<dbReference type="AlphaFoldDB" id="A0A917G8Q2"/>
<proteinExistence type="inferred from homology"/>
<keyword evidence="4" id="KW-0378">Hydrolase</keyword>
<dbReference type="Pfam" id="PF00962">
    <property type="entry name" value="A_deaminase"/>
    <property type="match status" value="1"/>
</dbReference>
<keyword evidence="5" id="KW-0862">Zinc</keyword>
<evidence type="ECO:0000259" key="6">
    <source>
        <dbReference type="Pfam" id="PF00962"/>
    </source>
</evidence>
<evidence type="ECO:0000256" key="3">
    <source>
        <dbReference type="ARBA" id="ARBA00022723"/>
    </source>
</evidence>
<evidence type="ECO:0000313" key="8">
    <source>
        <dbReference type="Proteomes" id="UP000654257"/>
    </source>
</evidence>
<reference evidence="7" key="2">
    <citation type="submission" date="2020-09" db="EMBL/GenBank/DDBJ databases">
        <authorList>
            <person name="Sun Q."/>
            <person name="Sedlacek I."/>
        </authorList>
    </citation>
    <scope>NUCLEOTIDE SEQUENCE</scope>
    <source>
        <strain evidence="7">CCM 7905</strain>
    </source>
</reference>
<comment type="caution">
    <text evidence="7">The sequence shown here is derived from an EMBL/GenBank/DDBJ whole genome shotgun (WGS) entry which is preliminary data.</text>
</comment>
<sequence>MNDAEFVAALPKVELHVHLEGSMWPSTLRALVDKHGLQDFPSDEAGLREWFEFRDFPHFIEVYLKSITTLIDEDDFSRLAYDSITALATHNTRYAEMHVSLFGHLMRGVDASVVFDGIEDGRLRAERDSGVVVRWIPDFPGDFGLDAANRTLDAVLADRRDSVVAFGIGGIEVPREPFGPVFRRAIDAGLHSVPHAGETEGPDRVWSAIRDLGAERIGHGIAVMQDPALVELLREQRIPIDVSPTSNLRTRVVRTVAEHPLPAMIDAGLLVTLNSDDPSMFGTDLTREYRAALEMGLDRRAVATLATNAVDASFIDPELGRSIREEIQQLM</sequence>
<dbReference type="NCBIfam" id="TIGR01430">
    <property type="entry name" value="aden_deam"/>
    <property type="match status" value="1"/>
</dbReference>
<evidence type="ECO:0000256" key="2">
    <source>
        <dbReference type="ARBA" id="ARBA00006676"/>
    </source>
</evidence>
<keyword evidence="8" id="KW-1185">Reference proteome</keyword>
<organism evidence="7 8">
    <name type="scientific">Rhodococcoides trifolii</name>
    <dbReference type="NCBI Taxonomy" id="908250"/>
    <lineage>
        <taxon>Bacteria</taxon>
        <taxon>Bacillati</taxon>
        <taxon>Actinomycetota</taxon>
        <taxon>Actinomycetes</taxon>
        <taxon>Mycobacteriales</taxon>
        <taxon>Nocardiaceae</taxon>
        <taxon>Rhodococcoides</taxon>
    </lineage>
</organism>
<dbReference type="GO" id="GO:0046872">
    <property type="term" value="F:metal ion binding"/>
    <property type="evidence" value="ECO:0007669"/>
    <property type="project" value="UniProtKB-KW"/>
</dbReference>
<dbReference type="PANTHER" id="PTHR43114:SF6">
    <property type="entry name" value="ADENINE DEAMINASE"/>
    <property type="match status" value="1"/>
</dbReference>
<reference evidence="7" key="1">
    <citation type="journal article" date="2014" name="Int. J. Syst. Evol. Microbiol.">
        <title>Complete genome sequence of Corynebacterium casei LMG S-19264T (=DSM 44701T), isolated from a smear-ripened cheese.</title>
        <authorList>
            <consortium name="US DOE Joint Genome Institute (JGI-PGF)"/>
            <person name="Walter F."/>
            <person name="Albersmeier A."/>
            <person name="Kalinowski J."/>
            <person name="Ruckert C."/>
        </authorList>
    </citation>
    <scope>NUCLEOTIDE SEQUENCE</scope>
    <source>
        <strain evidence="7">CCM 7905</strain>
    </source>
</reference>